<evidence type="ECO:0000256" key="8">
    <source>
        <dbReference type="RuleBase" id="RU361177"/>
    </source>
</evidence>
<organism evidence="9 10">
    <name type="scientific">Triticum urartu</name>
    <name type="common">Red wild einkorn</name>
    <name type="synonym">Crithodium urartu</name>
    <dbReference type="NCBI Taxonomy" id="4572"/>
    <lineage>
        <taxon>Eukaryota</taxon>
        <taxon>Viridiplantae</taxon>
        <taxon>Streptophyta</taxon>
        <taxon>Embryophyta</taxon>
        <taxon>Tracheophyta</taxon>
        <taxon>Spermatophyta</taxon>
        <taxon>Magnoliopsida</taxon>
        <taxon>Liliopsida</taxon>
        <taxon>Poales</taxon>
        <taxon>Poaceae</taxon>
        <taxon>BOP clade</taxon>
        <taxon>Pooideae</taxon>
        <taxon>Triticodae</taxon>
        <taxon>Triticeae</taxon>
        <taxon>Triticinae</taxon>
        <taxon>Triticum</taxon>
    </lineage>
</organism>
<dbReference type="Pfam" id="PF00743">
    <property type="entry name" value="FMO-like"/>
    <property type="match status" value="2"/>
</dbReference>
<dbReference type="SUPFAM" id="SSF51905">
    <property type="entry name" value="FAD/NAD(P)-binding domain"/>
    <property type="match status" value="2"/>
</dbReference>
<dbReference type="Gene3D" id="3.50.50.60">
    <property type="entry name" value="FAD/NAD(P)-binding domain"/>
    <property type="match status" value="2"/>
</dbReference>
<keyword evidence="5" id="KW-0521">NADP</keyword>
<evidence type="ECO:0000256" key="7">
    <source>
        <dbReference type="ARBA" id="ARBA00023033"/>
    </source>
</evidence>
<comment type="cofactor">
    <cofactor evidence="1 8">
        <name>FAD</name>
        <dbReference type="ChEBI" id="CHEBI:57692"/>
    </cofactor>
</comment>
<dbReference type="GO" id="GO:0004499">
    <property type="term" value="F:N,N-dimethylaniline monooxygenase activity"/>
    <property type="evidence" value="ECO:0007669"/>
    <property type="project" value="InterPro"/>
</dbReference>
<name>A0A8R7P7D3_TRIUA</name>
<evidence type="ECO:0000313" key="10">
    <source>
        <dbReference type="Proteomes" id="UP000015106"/>
    </source>
</evidence>
<reference evidence="9" key="3">
    <citation type="submission" date="2022-06" db="UniProtKB">
        <authorList>
            <consortium name="EnsemblPlants"/>
        </authorList>
    </citation>
    <scope>IDENTIFICATION</scope>
</reference>
<dbReference type="GO" id="GO:0050660">
    <property type="term" value="F:flavin adenine dinucleotide binding"/>
    <property type="evidence" value="ECO:0007669"/>
    <property type="project" value="InterPro"/>
</dbReference>
<dbReference type="GO" id="GO:0050661">
    <property type="term" value="F:NADP binding"/>
    <property type="evidence" value="ECO:0007669"/>
    <property type="project" value="InterPro"/>
</dbReference>
<comment type="similarity">
    <text evidence="2 8">Belongs to the FMO family.</text>
</comment>
<gene>
    <name evidence="9" type="primary">LOC125534038</name>
</gene>
<dbReference type="EnsemblPlants" id="TuG1812G0100002508.01.T01">
    <property type="protein sequence ID" value="TuG1812G0100002508.01.T01"/>
    <property type="gene ID" value="TuG1812G0100002508.01"/>
</dbReference>
<dbReference type="PANTHER" id="PTHR23023">
    <property type="entry name" value="DIMETHYLANILINE MONOOXYGENASE"/>
    <property type="match status" value="1"/>
</dbReference>
<dbReference type="EC" id="1.-.-.-" evidence="8"/>
<evidence type="ECO:0000256" key="3">
    <source>
        <dbReference type="ARBA" id="ARBA00022630"/>
    </source>
</evidence>
<protein>
    <recommendedName>
        <fullName evidence="8">Flavin-containing monooxygenase</fullName>
        <ecNumber evidence="8">1.-.-.-</ecNumber>
    </recommendedName>
</protein>
<evidence type="ECO:0000256" key="2">
    <source>
        <dbReference type="ARBA" id="ARBA00009183"/>
    </source>
</evidence>
<evidence type="ECO:0000256" key="6">
    <source>
        <dbReference type="ARBA" id="ARBA00023002"/>
    </source>
</evidence>
<evidence type="ECO:0000256" key="5">
    <source>
        <dbReference type="ARBA" id="ARBA00022857"/>
    </source>
</evidence>
<dbReference type="FunFam" id="3.50.50.60:FF:000138">
    <property type="entry name" value="Flavin-containing monooxygenase"/>
    <property type="match status" value="1"/>
</dbReference>
<keyword evidence="6 8" id="KW-0560">Oxidoreductase</keyword>
<proteinExistence type="inferred from homology"/>
<dbReference type="AlphaFoldDB" id="A0A8R7P7D3"/>
<accession>A0A8R7P7D3</accession>
<dbReference type="Gramene" id="TuG1812G0100002508.01.T01">
    <property type="protein sequence ID" value="TuG1812G0100002508.01.T01"/>
    <property type="gene ID" value="TuG1812G0100002508.01"/>
</dbReference>
<sequence length="438" mass="48808">MPPARAVAVVGAGAAGLVAARELLREGHAVTVFERSDRVGGTWAYDPRADETDPLGAAVHGSLYASLRTNLPRELMGFSGHESLVGRVFAGDPRTFPGHQEVLAFLRAFAEESGVARRVRLRAEVVRAAPPLGRGGESGERWSVAWRGEDGEVAVEAFDAVVVCNGHCTVPLVPKLPGIGKWRGKQMHSHNYRIPEPFRDQIVVVVGLGASGIDIAREISQVTKEVHIASRQNEHRLGKISIDPYLNVWMHAEVDCIQEDGQVRFAEGAAVAADVVLYCTGYRYHFPFLDLDELTVDDENRVGPLYKHVFPPKYAPNLSFVGLPVKTILFQSFELEAKWVARVLSGRAALPSEEGMLDAVREHYRRMEESGRPRRHTHALMPEWVEYMDWLAEQVGERRLEARRRDIYERALQRVWSLDGGYRDSCEDEEKGSGDSKV</sequence>
<keyword evidence="10" id="KW-1185">Reference proteome</keyword>
<dbReference type="PRINTS" id="PR00370">
    <property type="entry name" value="FMOXYGENASE"/>
</dbReference>
<dbReference type="Proteomes" id="UP000015106">
    <property type="component" value="Chromosome 1"/>
</dbReference>
<reference evidence="9" key="2">
    <citation type="submission" date="2018-03" db="EMBL/GenBank/DDBJ databases">
        <title>The Triticum urartu genome reveals the dynamic nature of wheat genome evolution.</title>
        <authorList>
            <person name="Ling H."/>
            <person name="Ma B."/>
            <person name="Shi X."/>
            <person name="Liu H."/>
            <person name="Dong L."/>
            <person name="Sun H."/>
            <person name="Cao Y."/>
            <person name="Gao Q."/>
            <person name="Zheng S."/>
            <person name="Li Y."/>
            <person name="Yu Y."/>
            <person name="Du H."/>
            <person name="Qi M."/>
            <person name="Li Y."/>
            <person name="Yu H."/>
            <person name="Cui Y."/>
            <person name="Wang N."/>
            <person name="Chen C."/>
            <person name="Wu H."/>
            <person name="Zhao Y."/>
            <person name="Zhang J."/>
            <person name="Li Y."/>
            <person name="Zhou W."/>
            <person name="Zhang B."/>
            <person name="Hu W."/>
            <person name="Eijk M."/>
            <person name="Tang J."/>
            <person name="Witsenboer H."/>
            <person name="Zhao S."/>
            <person name="Li Z."/>
            <person name="Zhang A."/>
            <person name="Wang D."/>
            <person name="Liang C."/>
        </authorList>
    </citation>
    <scope>NUCLEOTIDE SEQUENCE [LARGE SCALE GENOMIC DNA]</scope>
    <source>
        <strain evidence="9">cv. G1812</strain>
    </source>
</reference>
<dbReference type="PIRSF" id="PIRSF000332">
    <property type="entry name" value="FMO"/>
    <property type="match status" value="1"/>
</dbReference>
<dbReference type="InterPro" id="IPR050346">
    <property type="entry name" value="FMO-like"/>
</dbReference>
<dbReference type="InterPro" id="IPR020946">
    <property type="entry name" value="Flavin_mOase-like"/>
</dbReference>
<evidence type="ECO:0000313" key="9">
    <source>
        <dbReference type="EnsemblPlants" id="TuG1812G0100002508.01.T01"/>
    </source>
</evidence>
<evidence type="ECO:0000256" key="4">
    <source>
        <dbReference type="ARBA" id="ARBA00022827"/>
    </source>
</evidence>
<reference evidence="10" key="1">
    <citation type="journal article" date="2013" name="Nature">
        <title>Draft genome of the wheat A-genome progenitor Triticum urartu.</title>
        <authorList>
            <person name="Ling H.Q."/>
            <person name="Zhao S."/>
            <person name="Liu D."/>
            <person name="Wang J."/>
            <person name="Sun H."/>
            <person name="Zhang C."/>
            <person name="Fan H."/>
            <person name="Li D."/>
            <person name="Dong L."/>
            <person name="Tao Y."/>
            <person name="Gao C."/>
            <person name="Wu H."/>
            <person name="Li Y."/>
            <person name="Cui Y."/>
            <person name="Guo X."/>
            <person name="Zheng S."/>
            <person name="Wang B."/>
            <person name="Yu K."/>
            <person name="Liang Q."/>
            <person name="Yang W."/>
            <person name="Lou X."/>
            <person name="Chen J."/>
            <person name="Feng M."/>
            <person name="Jian J."/>
            <person name="Zhang X."/>
            <person name="Luo G."/>
            <person name="Jiang Y."/>
            <person name="Liu J."/>
            <person name="Wang Z."/>
            <person name="Sha Y."/>
            <person name="Zhang B."/>
            <person name="Wu H."/>
            <person name="Tang D."/>
            <person name="Shen Q."/>
            <person name="Xue P."/>
            <person name="Zou S."/>
            <person name="Wang X."/>
            <person name="Liu X."/>
            <person name="Wang F."/>
            <person name="Yang Y."/>
            <person name="An X."/>
            <person name="Dong Z."/>
            <person name="Zhang K."/>
            <person name="Zhang X."/>
            <person name="Luo M.C."/>
            <person name="Dvorak J."/>
            <person name="Tong Y."/>
            <person name="Wang J."/>
            <person name="Yang H."/>
            <person name="Li Z."/>
            <person name="Wang D."/>
            <person name="Zhang A."/>
            <person name="Wang J."/>
        </authorList>
    </citation>
    <scope>NUCLEOTIDE SEQUENCE</scope>
    <source>
        <strain evidence="10">cv. G1812</strain>
    </source>
</reference>
<keyword evidence="3 8" id="KW-0285">Flavoprotein</keyword>
<dbReference type="InterPro" id="IPR036188">
    <property type="entry name" value="FAD/NAD-bd_sf"/>
</dbReference>
<evidence type="ECO:0000256" key="1">
    <source>
        <dbReference type="ARBA" id="ARBA00001974"/>
    </source>
</evidence>
<dbReference type="InterPro" id="IPR000960">
    <property type="entry name" value="Flavin_mOase"/>
</dbReference>
<keyword evidence="4 8" id="KW-0274">FAD</keyword>
<keyword evidence="7 8" id="KW-0503">Monooxygenase</keyword>